<evidence type="ECO:0000256" key="2">
    <source>
        <dbReference type="ARBA" id="ARBA00022448"/>
    </source>
</evidence>
<evidence type="ECO:0000313" key="13">
    <source>
        <dbReference type="Proteomes" id="UP000243884"/>
    </source>
</evidence>
<dbReference type="Proteomes" id="UP000243884">
    <property type="component" value="Unassembled WGS sequence"/>
</dbReference>
<evidence type="ECO:0000256" key="8">
    <source>
        <dbReference type="ARBA" id="ARBA00023136"/>
    </source>
</evidence>
<dbReference type="STRING" id="371602.SAMN04487984_0411"/>
<dbReference type="Pfam" id="PF00664">
    <property type="entry name" value="ABC_membrane"/>
    <property type="match status" value="1"/>
</dbReference>
<feature type="domain" description="ABC transporter" evidence="10">
    <location>
        <begin position="350"/>
        <end position="584"/>
    </location>
</feature>
<feature type="transmembrane region" description="Helical" evidence="9">
    <location>
        <begin position="149"/>
        <end position="168"/>
    </location>
</feature>
<dbReference type="InterPro" id="IPR039421">
    <property type="entry name" value="Type_1_exporter"/>
</dbReference>
<feature type="transmembrane region" description="Helical" evidence="9">
    <location>
        <begin position="67"/>
        <end position="91"/>
    </location>
</feature>
<feature type="transmembrane region" description="Helical" evidence="9">
    <location>
        <begin position="267"/>
        <end position="287"/>
    </location>
</feature>
<dbReference type="SUPFAM" id="SSF52540">
    <property type="entry name" value="P-loop containing nucleoside triphosphate hydrolases"/>
    <property type="match status" value="1"/>
</dbReference>
<sequence length="598" mass="66613">MKFTTILKRLWEYLRNYKGQFSIAMIATLVQNFTSAIEPIVIGLAITELSHNVVDIVNGVPDAGINYPYIAWVLVLYFIRGLGFFGGQFIAQFTLTNVVQKAMFDLRNDISTKASRIPVSYFDNHQTGDILARMTNDVDAITNALQQSFIQMVTAVLGISFAVISMLVLDWKLALILIATMPLSYVLSRYILGHSQKAFQKKADALGDLFGFTQEQLSGFTEIKVYGKQADTVKEFEAKNAELRDNGFKASFISSLMMPILNFVSNFAYAVVAIFGSFAVIAGSLTVGNLQAFVQYVWQINQPIQMMTQLSGVIQSASAAGTRVFTFLDEPEEYQGEITDSLPEKVAGEVVFDHVQFGYNPERPLMTDISFHVNPGETIAVVGPTGAGKTTLINLLMRFYDVDKGAIKIDGVDIKNTSRHDLRKHFGMVLQDAWLYTDTIRENLRFGDLDANDYEVQDAAEIANVDHFIKTLPGGYDMEINEEANNISLGQKQLITIARAVLSNPDILILDEATSSVDTRLEQLIQEAMDKVMEGRTSFVIAHRLSTIKNADMILVMQNGNITEHGNHEELMAKGGFYADLYNSQFDDQDPADIHMSY</sequence>
<dbReference type="GO" id="GO:0005886">
    <property type="term" value="C:plasma membrane"/>
    <property type="evidence" value="ECO:0007669"/>
    <property type="project" value="UniProtKB-SubCell"/>
</dbReference>
<feature type="transmembrane region" description="Helical" evidence="9">
    <location>
        <begin position="174"/>
        <end position="192"/>
    </location>
</feature>
<dbReference type="EMBL" id="FWXK01000002">
    <property type="protein sequence ID" value="SMC31849.1"/>
    <property type="molecule type" value="Genomic_DNA"/>
</dbReference>
<dbReference type="InterPro" id="IPR011527">
    <property type="entry name" value="ABC1_TM_dom"/>
</dbReference>
<keyword evidence="3" id="KW-1003">Cell membrane</keyword>
<comment type="subcellular location">
    <subcellularLocation>
        <location evidence="1">Cell membrane</location>
        <topology evidence="1">Multi-pass membrane protein</topology>
    </subcellularLocation>
</comment>
<dbReference type="FunFam" id="1.20.1560.10:FF:000011">
    <property type="entry name" value="Multidrug ABC transporter ATP-binding protein"/>
    <property type="match status" value="1"/>
</dbReference>
<dbReference type="AlphaFoldDB" id="A0A1W1Y6T5"/>
<dbReference type="OrthoDB" id="9770415at2"/>
<dbReference type="PANTHER" id="PTHR43394">
    <property type="entry name" value="ATP-DEPENDENT PERMEASE MDL1, MITOCHONDRIAL"/>
    <property type="match status" value="1"/>
</dbReference>
<dbReference type="FunFam" id="3.40.50.300:FF:000287">
    <property type="entry name" value="Multidrug ABC transporter ATP-binding protein"/>
    <property type="match status" value="1"/>
</dbReference>
<proteinExistence type="predicted"/>
<dbReference type="InterPro" id="IPR027417">
    <property type="entry name" value="P-loop_NTPase"/>
</dbReference>
<dbReference type="InterPro" id="IPR003439">
    <property type="entry name" value="ABC_transporter-like_ATP-bd"/>
</dbReference>
<dbReference type="Gene3D" id="1.20.1560.10">
    <property type="entry name" value="ABC transporter type 1, transmembrane domain"/>
    <property type="match status" value="1"/>
</dbReference>
<keyword evidence="7 9" id="KW-1133">Transmembrane helix</keyword>
<dbReference type="GO" id="GO:0005524">
    <property type="term" value="F:ATP binding"/>
    <property type="evidence" value="ECO:0007669"/>
    <property type="project" value="UniProtKB-KW"/>
</dbReference>
<dbReference type="PANTHER" id="PTHR43394:SF1">
    <property type="entry name" value="ATP-BINDING CASSETTE SUB-FAMILY B MEMBER 10, MITOCHONDRIAL"/>
    <property type="match status" value="1"/>
</dbReference>
<dbReference type="InterPro" id="IPR003593">
    <property type="entry name" value="AAA+_ATPase"/>
</dbReference>
<dbReference type="Pfam" id="PF00005">
    <property type="entry name" value="ABC_tran"/>
    <property type="match status" value="1"/>
</dbReference>
<dbReference type="PROSITE" id="PS50929">
    <property type="entry name" value="ABC_TM1F"/>
    <property type="match status" value="1"/>
</dbReference>
<keyword evidence="5" id="KW-0547">Nucleotide-binding</keyword>
<evidence type="ECO:0000256" key="4">
    <source>
        <dbReference type="ARBA" id="ARBA00022692"/>
    </source>
</evidence>
<evidence type="ECO:0000256" key="9">
    <source>
        <dbReference type="SAM" id="Phobius"/>
    </source>
</evidence>
<accession>A0A1W1Y6T5</accession>
<evidence type="ECO:0000259" key="11">
    <source>
        <dbReference type="PROSITE" id="PS50929"/>
    </source>
</evidence>
<dbReference type="PROSITE" id="PS50893">
    <property type="entry name" value="ABC_TRANSPORTER_2"/>
    <property type="match status" value="1"/>
</dbReference>
<keyword evidence="4 9" id="KW-0812">Transmembrane</keyword>
<protein>
    <submittedName>
        <fullName evidence="12">ATP-binding cassette, subfamily B, multidrug efflux pump</fullName>
    </submittedName>
</protein>
<reference evidence="13" key="1">
    <citation type="submission" date="2017-04" db="EMBL/GenBank/DDBJ databases">
        <authorList>
            <person name="Varghese N."/>
            <person name="Submissions S."/>
        </authorList>
    </citation>
    <scope>NUCLEOTIDE SEQUENCE [LARGE SCALE GENOMIC DNA]</scope>
    <source>
        <strain evidence="13">DSM 21500</strain>
    </source>
</reference>
<dbReference type="RefSeq" id="WP_084098031.1">
    <property type="nucleotide sequence ID" value="NZ_FWXK01000002.1"/>
</dbReference>
<organism evidence="12 13">
    <name type="scientific">Aerococcus suis</name>
    <dbReference type="NCBI Taxonomy" id="371602"/>
    <lineage>
        <taxon>Bacteria</taxon>
        <taxon>Bacillati</taxon>
        <taxon>Bacillota</taxon>
        <taxon>Bacilli</taxon>
        <taxon>Lactobacillales</taxon>
        <taxon>Aerococcaceae</taxon>
        <taxon>Aerococcus</taxon>
    </lineage>
</organism>
<gene>
    <name evidence="12" type="ORF">SAMN04487984_0411</name>
</gene>
<keyword evidence="2" id="KW-0813">Transport</keyword>
<evidence type="ECO:0000256" key="1">
    <source>
        <dbReference type="ARBA" id="ARBA00004651"/>
    </source>
</evidence>
<dbReference type="SMART" id="SM00382">
    <property type="entry name" value="AAA"/>
    <property type="match status" value="1"/>
</dbReference>
<evidence type="ECO:0000256" key="6">
    <source>
        <dbReference type="ARBA" id="ARBA00022840"/>
    </source>
</evidence>
<evidence type="ECO:0000256" key="3">
    <source>
        <dbReference type="ARBA" id="ARBA00022475"/>
    </source>
</evidence>
<dbReference type="CDD" id="cd18547">
    <property type="entry name" value="ABC_6TM_Tm288_like"/>
    <property type="match status" value="1"/>
</dbReference>
<evidence type="ECO:0000256" key="5">
    <source>
        <dbReference type="ARBA" id="ARBA00022741"/>
    </source>
</evidence>
<evidence type="ECO:0000313" key="12">
    <source>
        <dbReference type="EMBL" id="SMC31849.1"/>
    </source>
</evidence>
<evidence type="ECO:0000259" key="10">
    <source>
        <dbReference type="PROSITE" id="PS50893"/>
    </source>
</evidence>
<dbReference type="InterPro" id="IPR036640">
    <property type="entry name" value="ABC1_TM_sf"/>
</dbReference>
<feature type="transmembrane region" description="Helical" evidence="9">
    <location>
        <begin position="21"/>
        <end position="47"/>
    </location>
</feature>
<dbReference type="GO" id="GO:0015421">
    <property type="term" value="F:ABC-type oligopeptide transporter activity"/>
    <property type="evidence" value="ECO:0007669"/>
    <property type="project" value="TreeGrafter"/>
</dbReference>
<keyword evidence="8 9" id="KW-0472">Membrane</keyword>
<keyword evidence="6 12" id="KW-0067">ATP-binding</keyword>
<dbReference type="CDD" id="cd03254">
    <property type="entry name" value="ABCC_Glucan_exporter_like"/>
    <property type="match status" value="1"/>
</dbReference>
<dbReference type="InterPro" id="IPR017871">
    <property type="entry name" value="ABC_transporter-like_CS"/>
</dbReference>
<keyword evidence="13" id="KW-1185">Reference proteome</keyword>
<evidence type="ECO:0000256" key="7">
    <source>
        <dbReference type="ARBA" id="ARBA00022989"/>
    </source>
</evidence>
<dbReference type="SUPFAM" id="SSF90123">
    <property type="entry name" value="ABC transporter transmembrane region"/>
    <property type="match status" value="1"/>
</dbReference>
<dbReference type="PROSITE" id="PS00211">
    <property type="entry name" value="ABC_TRANSPORTER_1"/>
    <property type="match status" value="1"/>
</dbReference>
<dbReference type="Gene3D" id="3.40.50.300">
    <property type="entry name" value="P-loop containing nucleotide triphosphate hydrolases"/>
    <property type="match status" value="1"/>
</dbReference>
<feature type="domain" description="ABC transmembrane type-1" evidence="11">
    <location>
        <begin position="23"/>
        <end position="316"/>
    </location>
</feature>
<dbReference type="GO" id="GO:0016887">
    <property type="term" value="F:ATP hydrolysis activity"/>
    <property type="evidence" value="ECO:0007669"/>
    <property type="project" value="InterPro"/>
</dbReference>
<name>A0A1W1Y6T5_9LACT</name>